<dbReference type="Pfam" id="PF23763">
    <property type="entry name" value="Beta-barrel_GLAA-B_I"/>
    <property type="match status" value="1"/>
</dbReference>
<evidence type="ECO:0000256" key="5">
    <source>
        <dbReference type="ARBA" id="ARBA00022801"/>
    </source>
</evidence>
<evidence type="ECO:0000259" key="8">
    <source>
        <dbReference type="Pfam" id="PF23763"/>
    </source>
</evidence>
<reference evidence="10" key="2">
    <citation type="submission" date="2021-04" db="EMBL/GenBank/DDBJ databases">
        <authorList>
            <person name="Zhang T."/>
            <person name="Zhang Y."/>
            <person name="Lu D."/>
            <person name="Zuo D."/>
            <person name="Du Z."/>
        </authorList>
    </citation>
    <scope>NUCLEOTIDE SEQUENCE</scope>
    <source>
        <strain evidence="10">JR1</strain>
    </source>
</reference>
<evidence type="ECO:0000256" key="6">
    <source>
        <dbReference type="ARBA" id="ARBA00023295"/>
    </source>
</evidence>
<evidence type="ECO:0000256" key="1">
    <source>
        <dbReference type="ARBA" id="ARBA00001255"/>
    </source>
</evidence>
<comment type="catalytic activity">
    <reaction evidence="1">
        <text>Hydrolysis of terminal, non-reducing alpha-D-galactose residues in alpha-D-galactosides, including galactose oligosaccharides, galactomannans and galactolipids.</text>
        <dbReference type="EC" id="3.2.1.22"/>
    </reaction>
</comment>
<reference evidence="10" key="1">
    <citation type="journal article" date="2018" name="Int. J. Syst. Evol. Microbiol.">
        <title>Carboxylicivirga sediminis sp. nov., isolated from coastal sediment.</title>
        <authorList>
            <person name="Wang F.Q."/>
            <person name="Ren L.H."/>
            <person name="Zou R.J."/>
            <person name="Sun Y.Z."/>
            <person name="Liu X.J."/>
            <person name="Jiang F."/>
            <person name="Liu L.J."/>
        </authorList>
    </citation>
    <scope>NUCLEOTIDE SEQUENCE</scope>
    <source>
        <strain evidence="10">JR1</strain>
    </source>
</reference>
<comment type="caution">
    <text evidence="10">The sequence shown here is derived from an EMBL/GenBank/DDBJ whole genome shotgun (WGS) entry which is preliminary data.</text>
</comment>
<dbReference type="SMART" id="SM00710">
    <property type="entry name" value="PbH1"/>
    <property type="match status" value="7"/>
</dbReference>
<evidence type="ECO:0000313" key="11">
    <source>
        <dbReference type="Proteomes" id="UP000679220"/>
    </source>
</evidence>
<keyword evidence="5" id="KW-0378">Hydrolase</keyword>
<evidence type="ECO:0000256" key="4">
    <source>
        <dbReference type="ARBA" id="ARBA00022737"/>
    </source>
</evidence>
<feature type="domain" description="GLAA-B beta-barrel" evidence="9">
    <location>
        <begin position="352"/>
        <end position="416"/>
    </location>
</feature>
<feature type="chain" id="PRO_5037966575" evidence="7">
    <location>
        <begin position="25"/>
        <end position="615"/>
    </location>
</feature>
<organism evidence="10 11">
    <name type="scientific">Carboxylicivirga sediminis</name>
    <dbReference type="NCBI Taxonomy" id="2006564"/>
    <lineage>
        <taxon>Bacteria</taxon>
        <taxon>Pseudomonadati</taxon>
        <taxon>Bacteroidota</taxon>
        <taxon>Bacteroidia</taxon>
        <taxon>Marinilabiliales</taxon>
        <taxon>Marinilabiliaceae</taxon>
        <taxon>Carboxylicivirga</taxon>
    </lineage>
</organism>
<keyword evidence="11" id="KW-1185">Reference proteome</keyword>
<proteinExistence type="predicted"/>
<dbReference type="EMBL" id="JAGTAR010000003">
    <property type="protein sequence ID" value="MBR8534571.1"/>
    <property type="molecule type" value="Genomic_DNA"/>
</dbReference>
<dbReference type="InterPro" id="IPR012334">
    <property type="entry name" value="Pectin_lyas_fold"/>
</dbReference>
<dbReference type="InterPro" id="IPR057275">
    <property type="entry name" value="Beta-barrel_GLAA-B_I"/>
</dbReference>
<feature type="domain" description="GLAA-B beta-barrel" evidence="8">
    <location>
        <begin position="145"/>
        <end position="244"/>
    </location>
</feature>
<dbReference type="InterPro" id="IPR006626">
    <property type="entry name" value="PbH1"/>
</dbReference>
<evidence type="ECO:0000259" key="9">
    <source>
        <dbReference type="Pfam" id="PF23764"/>
    </source>
</evidence>
<evidence type="ECO:0000256" key="3">
    <source>
        <dbReference type="ARBA" id="ARBA00022729"/>
    </source>
</evidence>
<dbReference type="GO" id="GO:0004557">
    <property type="term" value="F:alpha-galactosidase activity"/>
    <property type="evidence" value="ECO:0007669"/>
    <property type="project" value="UniProtKB-EC"/>
</dbReference>
<dbReference type="InterPro" id="IPR011050">
    <property type="entry name" value="Pectin_lyase_fold/virulence"/>
</dbReference>
<name>A0A941IU17_9BACT</name>
<accession>A0A941IU17</accession>
<dbReference type="Gene3D" id="2.160.20.10">
    <property type="entry name" value="Single-stranded right-handed beta-helix, Pectin lyase-like"/>
    <property type="match status" value="2"/>
</dbReference>
<dbReference type="AlphaFoldDB" id="A0A941IU17"/>
<protein>
    <submittedName>
        <fullName evidence="10">Right-handed parallel beta-helix repeat-containing protein</fullName>
    </submittedName>
</protein>
<evidence type="ECO:0000256" key="2">
    <source>
        <dbReference type="ARBA" id="ARBA00001271"/>
    </source>
</evidence>
<evidence type="ECO:0000313" key="10">
    <source>
        <dbReference type="EMBL" id="MBR8534571.1"/>
    </source>
</evidence>
<keyword evidence="6" id="KW-0326">Glycosidase</keyword>
<comment type="catalytic activity">
    <reaction evidence="2">
        <text>Hydrolysis of terminal, non-reducing branched (1-&gt;3)-alpha-D-galactosidic residues, producing free D-galactose.</text>
        <dbReference type="EC" id="3.2.1.n1"/>
    </reaction>
</comment>
<evidence type="ECO:0000256" key="7">
    <source>
        <dbReference type="SAM" id="SignalP"/>
    </source>
</evidence>
<feature type="signal peptide" evidence="7">
    <location>
        <begin position="1"/>
        <end position="24"/>
    </location>
</feature>
<sequence length="615" mass="69078">MKSAFLLNLLIVAFLWIAFQTLEAQDTISVADLGLLPNTRENATPFVNKAMAMMEGQQNRVLYFPQGRYDFWPHHCIEKEYFESNTYDINPKRLGIVVDGLTNVTLEGNGSEFIFHDRMQPVTVDGSSNVSLKNFSVDWDIPLTAQGEVISSDAEGFTIRINTNESPYIIENHKLVFVGEGWKSALWEVMEFQSDTRFVEPYTGDAQALGHGWQNYMAKEVTPGLVKLYRQGGFKRHPKVGNWLVLRHSTRDHAGMFLVNSKDIAIEGVRIYHTAGLGVLSQYSENISLKDVKVVPNKAKGRFLSGHDDGFHFMGCKGQITVDNCEWAGLMDDPINVHGTCVRITEILSPQKIKCRFMHDMSAGMVWGQPGEQVGFIENKSMRTVGFGTIEAYEVINKEEFTVQLSAPIPGEIKAGAALENLTWTPDVAIRNSLFGSCRARGLLLSTLGKIVVENNRFQSSGSAILIAGDANYWYESGAVRDVTIHNNVFEYPCMSSMYQFCEAIISILPEIPEPDSEYPFHRNITITNNTFHPFDYPILYAKSVDGLQFTNNTLIRSNKIEPFHKRQAGITLDACKNVTINGNEIEGDVLGKKVEVIDMNPKEVKMPSEEFFKF</sequence>
<dbReference type="Pfam" id="PF23764">
    <property type="entry name" value="Beta-barrel_GLAA-B_II"/>
    <property type="match status" value="1"/>
</dbReference>
<dbReference type="RefSeq" id="WP_212188474.1">
    <property type="nucleotide sequence ID" value="NZ_JAGTAR010000003.1"/>
</dbReference>
<dbReference type="SUPFAM" id="SSF51126">
    <property type="entry name" value="Pectin lyase-like"/>
    <property type="match status" value="1"/>
</dbReference>
<dbReference type="Proteomes" id="UP000679220">
    <property type="component" value="Unassembled WGS sequence"/>
</dbReference>
<dbReference type="InterPro" id="IPR056441">
    <property type="entry name" value="Beta-barrel_GLAA-B_II"/>
</dbReference>
<keyword evidence="4" id="KW-0677">Repeat</keyword>
<keyword evidence="3 7" id="KW-0732">Signal</keyword>
<gene>
    <name evidence="10" type="ORF">KDU71_03295</name>
</gene>